<evidence type="ECO:0000313" key="4">
    <source>
        <dbReference type="Proteomes" id="UP000767238"/>
    </source>
</evidence>
<name>A0A9P8KBU1_AURME</name>
<gene>
    <name evidence="3" type="ORF">KCV03_g1455</name>
</gene>
<reference evidence="3" key="2">
    <citation type="submission" date="2021-08" db="EMBL/GenBank/DDBJ databases">
        <authorList>
            <person name="Gostincar C."/>
            <person name="Sun X."/>
            <person name="Song Z."/>
            <person name="Gunde-Cimerman N."/>
        </authorList>
    </citation>
    <scope>NUCLEOTIDE SEQUENCE</scope>
    <source>
        <strain evidence="3">EXF-8016</strain>
    </source>
</reference>
<dbReference type="EMBL" id="JAHFYH010000006">
    <property type="protein sequence ID" value="KAH0231129.1"/>
    <property type="molecule type" value="Genomic_DNA"/>
</dbReference>
<protein>
    <recommendedName>
        <fullName evidence="2">WD-like domain-containing protein</fullName>
    </recommendedName>
</protein>
<dbReference type="Pfam" id="PF20493">
    <property type="entry name" value="WD-like_fungi"/>
    <property type="match status" value="1"/>
</dbReference>
<accession>A0A9P8KBU1</accession>
<reference evidence="3" key="1">
    <citation type="journal article" date="2021" name="J Fungi (Basel)">
        <title>Virulence traits and population genomics of the black yeast Aureobasidium melanogenum.</title>
        <authorList>
            <person name="Cernosa A."/>
            <person name="Sun X."/>
            <person name="Gostincar C."/>
            <person name="Fang C."/>
            <person name="Gunde-Cimerman N."/>
            <person name="Song Z."/>
        </authorList>
    </citation>
    <scope>NUCLEOTIDE SEQUENCE</scope>
    <source>
        <strain evidence="3">EXF-8016</strain>
    </source>
</reference>
<feature type="non-terminal residue" evidence="3">
    <location>
        <position position="269"/>
    </location>
</feature>
<dbReference type="OrthoDB" id="3705032at2759"/>
<feature type="signal peptide" evidence="1">
    <location>
        <begin position="1"/>
        <end position="21"/>
    </location>
</feature>
<proteinExistence type="predicted"/>
<comment type="caution">
    <text evidence="3">The sequence shown here is derived from an EMBL/GenBank/DDBJ whole genome shotgun (WGS) entry which is preliminary data.</text>
</comment>
<feature type="domain" description="WD-like" evidence="2">
    <location>
        <begin position="68"/>
        <end position="268"/>
    </location>
</feature>
<organism evidence="3 4">
    <name type="scientific">Aureobasidium melanogenum</name>
    <name type="common">Aureobasidium pullulans var. melanogenum</name>
    <dbReference type="NCBI Taxonomy" id="46634"/>
    <lineage>
        <taxon>Eukaryota</taxon>
        <taxon>Fungi</taxon>
        <taxon>Dikarya</taxon>
        <taxon>Ascomycota</taxon>
        <taxon>Pezizomycotina</taxon>
        <taxon>Dothideomycetes</taxon>
        <taxon>Dothideomycetidae</taxon>
        <taxon>Dothideales</taxon>
        <taxon>Saccotheciaceae</taxon>
        <taxon>Aureobasidium</taxon>
    </lineage>
</organism>
<feature type="chain" id="PRO_5040113285" description="WD-like domain-containing protein" evidence="1">
    <location>
        <begin position="22"/>
        <end position="269"/>
    </location>
</feature>
<evidence type="ECO:0000256" key="1">
    <source>
        <dbReference type="SAM" id="SignalP"/>
    </source>
</evidence>
<evidence type="ECO:0000313" key="3">
    <source>
        <dbReference type="EMBL" id="KAH0231129.1"/>
    </source>
</evidence>
<keyword evidence="1" id="KW-0732">Signal</keyword>
<sequence length="269" mass="28696">MQLKSLLSSLVLLYAAGSSKAQELSYEDSIHALAYGNVALQGNSSGTIWLNITGFAPQQLPTIQTNLGLFTYDNLEALNAVTGLARIAASKGQYGDLVFLYNVFSMNAFADYAHVASEQMQAGLLAAVTGKNSTVADPHLVELYANTSSSAFLREAYQNLPKTSAIEKRWAREACDSAHQAVKSACRTLINSISVDATWKSGGPRSICRSGCCISWSANATFQIQNLTNAANYCVQTCGGAKVSCEVWGVSLQGYSVDQCLSNRADGCT</sequence>
<dbReference type="Proteomes" id="UP000767238">
    <property type="component" value="Unassembled WGS sequence"/>
</dbReference>
<dbReference type="AlphaFoldDB" id="A0A9P8KBU1"/>
<dbReference type="InterPro" id="IPR046925">
    <property type="entry name" value="WD-like_fungi"/>
</dbReference>
<evidence type="ECO:0000259" key="2">
    <source>
        <dbReference type="Pfam" id="PF20493"/>
    </source>
</evidence>